<evidence type="ECO:0000313" key="1">
    <source>
        <dbReference type="EMBL" id="AKU95222.1"/>
    </source>
</evidence>
<protein>
    <submittedName>
        <fullName evidence="1">Uncharacterized protein</fullName>
    </submittedName>
</protein>
<evidence type="ECO:0000313" key="2">
    <source>
        <dbReference type="Proteomes" id="UP000064967"/>
    </source>
</evidence>
<accession>A0A0K1PNZ2</accession>
<gene>
    <name evidence="1" type="ORF">AKJ09_01886</name>
</gene>
<dbReference type="EMBL" id="CP012333">
    <property type="protein sequence ID" value="AKU95222.1"/>
    <property type="molecule type" value="Genomic_DNA"/>
</dbReference>
<dbReference type="KEGG" id="llu:AKJ09_01886"/>
<dbReference type="Proteomes" id="UP000064967">
    <property type="component" value="Chromosome"/>
</dbReference>
<keyword evidence="2" id="KW-1185">Reference proteome</keyword>
<organism evidence="1 2">
    <name type="scientific">Labilithrix luteola</name>
    <dbReference type="NCBI Taxonomy" id="1391654"/>
    <lineage>
        <taxon>Bacteria</taxon>
        <taxon>Pseudomonadati</taxon>
        <taxon>Myxococcota</taxon>
        <taxon>Polyangia</taxon>
        <taxon>Polyangiales</taxon>
        <taxon>Labilitrichaceae</taxon>
        <taxon>Labilithrix</taxon>
    </lineage>
</organism>
<dbReference type="STRING" id="1391654.AKJ09_01886"/>
<sequence>MLPMVALAAWGCTSSARPTRSPTPFAPVVVETKPVEGPHAAAATGTTLVWARAKDGTASSYRLSSAPSPAGSAAPVTPGIQIAAQGATWVWTTRSERVPTRPCDFDLTHAPAQRGQVTRATLVRTSPGGGVNEQLVVPPPTIEDANEVDHSVTLLFTLGPLLFIEEQTYEYSCGAHGSISSAFIVWDANEGKAVNVLDRLPDEPALIKRAEPKLEADALEAGGPLGQEPPQITELLPVFRDGQLRFEAQITTSSCYACSDGLWSSYTRSVRLEAEPPPVVAPWIAVPPTVAAFARDHKDVTIGGWSTEEASPPTK</sequence>
<proteinExistence type="predicted"/>
<dbReference type="AlphaFoldDB" id="A0A0K1PNZ2"/>
<name>A0A0K1PNZ2_9BACT</name>
<reference evidence="1 2" key="1">
    <citation type="submission" date="2015-08" db="EMBL/GenBank/DDBJ databases">
        <authorList>
            <person name="Babu N.S."/>
            <person name="Beckwith C.J."/>
            <person name="Beseler K.G."/>
            <person name="Brison A."/>
            <person name="Carone J.V."/>
            <person name="Caskin T.P."/>
            <person name="Diamond M."/>
            <person name="Durham M.E."/>
            <person name="Foxe J.M."/>
            <person name="Go M."/>
            <person name="Henderson B.A."/>
            <person name="Jones I.B."/>
            <person name="McGettigan J.A."/>
            <person name="Micheletti S.J."/>
            <person name="Nasrallah M.E."/>
            <person name="Ortiz D."/>
            <person name="Piller C.R."/>
            <person name="Privatt S.R."/>
            <person name="Schneider S.L."/>
            <person name="Sharp S."/>
            <person name="Smith T.C."/>
            <person name="Stanton J.D."/>
            <person name="Ullery H.E."/>
            <person name="Wilson R.J."/>
            <person name="Serrano M.G."/>
            <person name="Buck G."/>
            <person name="Lee V."/>
            <person name="Wang Y."/>
            <person name="Carvalho R."/>
            <person name="Voegtly L."/>
            <person name="Shi R."/>
            <person name="Duckworth R."/>
            <person name="Johnson A."/>
            <person name="Loviza R."/>
            <person name="Walstead R."/>
            <person name="Shah Z."/>
            <person name="Kiflezghi M."/>
            <person name="Wade K."/>
            <person name="Ball S.L."/>
            <person name="Bradley K.W."/>
            <person name="Asai D.J."/>
            <person name="Bowman C.A."/>
            <person name="Russell D.A."/>
            <person name="Pope W.H."/>
            <person name="Jacobs-Sera D."/>
            <person name="Hendrix R.W."/>
            <person name="Hatfull G.F."/>
        </authorList>
    </citation>
    <scope>NUCLEOTIDE SEQUENCE [LARGE SCALE GENOMIC DNA]</scope>
    <source>
        <strain evidence="1 2">DSM 27648</strain>
    </source>
</reference>